<reference evidence="1 2" key="1">
    <citation type="journal article" date="2013" name="BMC Genomics">
        <title>Comparative genomics of Campylobacter concisus isolates reveals genetic diversity and provides insights into disease association.</title>
        <authorList>
            <person name="Deshpande N.P."/>
            <person name="Kaakoush N.O."/>
            <person name="Wilkins M.R."/>
            <person name="Mitchell H.M."/>
        </authorList>
    </citation>
    <scope>NUCLEOTIDE SEQUENCE [LARGE SCALE GENOMIC DNA]</scope>
    <source>
        <strain evidence="1 2">UNSW2</strain>
    </source>
</reference>
<sequence>MAKNKNLHQAKNAKKDEFYTQLGDIENELRHYETHFKDKVVFCNCDDPYESNFFRYFVLNFNRLGLKKLICTCYYDSPISQTKTGKDKAHKIIINEMKDFDNNGSIDLDDARFIIEKALKDSDENVLSVLKGDKTQTSDTSLSLSLA</sequence>
<keyword evidence="1" id="KW-0808">Transferase</keyword>
<dbReference type="Pfam" id="PF13651">
    <property type="entry name" value="EcoRI_methylase"/>
    <property type="match status" value="1"/>
</dbReference>
<dbReference type="PATRIC" id="fig|1242965.3.peg.1019"/>
<name>U2GUV8_9BACT</name>
<dbReference type="EMBL" id="ANNJ01000006">
    <property type="protein sequence ID" value="ERJ31864.1"/>
    <property type="molecule type" value="Genomic_DNA"/>
</dbReference>
<comment type="caution">
    <text evidence="1">The sequence shown here is derived from an EMBL/GenBank/DDBJ whole genome shotgun (WGS) entry which is preliminary data.</text>
</comment>
<proteinExistence type="predicted"/>
<dbReference type="GO" id="GO:0032259">
    <property type="term" value="P:methylation"/>
    <property type="evidence" value="ECO:0007669"/>
    <property type="project" value="UniProtKB-KW"/>
</dbReference>
<dbReference type="Proteomes" id="UP000016625">
    <property type="component" value="Unassembled WGS sequence"/>
</dbReference>
<dbReference type="RefSeq" id="WP_021092770.1">
    <property type="nucleotide sequence ID" value="NZ_ANNJ01000006.1"/>
</dbReference>
<accession>U2GUV8</accession>
<protein>
    <submittedName>
        <fullName evidence="1">EcoRI methylase</fullName>
    </submittedName>
</protein>
<dbReference type="InterPro" id="IPR025247">
    <property type="entry name" value="EcoRI-like_methylase"/>
</dbReference>
<dbReference type="GO" id="GO:0008168">
    <property type="term" value="F:methyltransferase activity"/>
    <property type="evidence" value="ECO:0007669"/>
    <property type="project" value="UniProtKB-KW"/>
</dbReference>
<organism evidence="1 2">
    <name type="scientific">Campylobacter concisus UNSW2</name>
    <dbReference type="NCBI Taxonomy" id="1242965"/>
    <lineage>
        <taxon>Bacteria</taxon>
        <taxon>Pseudomonadati</taxon>
        <taxon>Campylobacterota</taxon>
        <taxon>Epsilonproteobacteria</taxon>
        <taxon>Campylobacterales</taxon>
        <taxon>Campylobacteraceae</taxon>
        <taxon>Campylobacter</taxon>
    </lineage>
</organism>
<dbReference type="AlphaFoldDB" id="U2GUV8"/>
<gene>
    <name evidence="1" type="ORF">UNSW2_1760</name>
</gene>
<evidence type="ECO:0000313" key="2">
    <source>
        <dbReference type="Proteomes" id="UP000016625"/>
    </source>
</evidence>
<evidence type="ECO:0000313" key="1">
    <source>
        <dbReference type="EMBL" id="ERJ31864.1"/>
    </source>
</evidence>
<keyword evidence="1" id="KW-0489">Methyltransferase</keyword>